<sequence length="334" mass="36484">MNMQITDAQGLAFLRQQTHVLSNRAFEQEYDLINWRELVPVNTDYPEWASGVDFQIGDMTGAAQWQSGWSKDVPLADVRLISVSASFAMYAVGYRWNIEEVGKAMFANFPLTSRKTIAARQSADIFCAETAITGGGHPGWTGLMNLAGVTPRLSPNNGTGSARNWVDANGVGLKTPEQIVSEMNYLLTGESLVTGVLASLIGNTILLPPAAMTYIMNTPYGVTSPNMTIFQYFMANNIYTQRTGQPVVIRELPMLATAATTTTPTNVAGQGRAVGYRNSPDALELPMPMPYRFLDVYQDGPLQWTHPGIGRVGQLIQIRDTVRYLDAVTPAPAP</sequence>
<evidence type="ECO:0000313" key="2">
    <source>
        <dbReference type="Proteomes" id="UP000752297"/>
    </source>
</evidence>
<dbReference type="Pfam" id="PF09950">
    <property type="entry name" value="Major_capside"/>
    <property type="match status" value="1"/>
</dbReference>
<comment type="caution">
    <text evidence="1">The sequence shown here is derived from an EMBL/GenBank/DDBJ whole genome shotgun (WGS) entry which is preliminary data.</text>
</comment>
<dbReference type="PIRSF" id="PIRSF029202">
    <property type="entry name" value="UCP029202"/>
    <property type="match status" value="1"/>
</dbReference>
<protein>
    <submittedName>
        <fullName evidence="1">DUF2184 domain-containing protein</fullName>
    </submittedName>
</protein>
<keyword evidence="2" id="KW-1185">Reference proteome</keyword>
<dbReference type="RefSeq" id="WP_217678238.1">
    <property type="nucleotide sequence ID" value="NZ_JAHRVA010000005.1"/>
</dbReference>
<dbReference type="AlphaFoldDB" id="A0A949UUW5"/>
<gene>
    <name evidence="1" type="ORF">KUG47_12105</name>
</gene>
<organism evidence="1 2">
    <name type="scientific">Falsochrobactrum tianjinense</name>
    <dbReference type="NCBI Taxonomy" id="2706015"/>
    <lineage>
        <taxon>Bacteria</taxon>
        <taxon>Pseudomonadati</taxon>
        <taxon>Pseudomonadota</taxon>
        <taxon>Alphaproteobacteria</taxon>
        <taxon>Hyphomicrobiales</taxon>
        <taxon>Brucellaceae</taxon>
        <taxon>Falsochrobactrum</taxon>
    </lineage>
</organism>
<dbReference type="Proteomes" id="UP000752297">
    <property type="component" value="Unassembled WGS sequence"/>
</dbReference>
<proteinExistence type="predicted"/>
<name>A0A949UUW5_9HYPH</name>
<dbReference type="InterPro" id="IPR020049">
    <property type="entry name" value="Major_capsid-like"/>
</dbReference>
<dbReference type="EMBL" id="JAHRVA010000005">
    <property type="protein sequence ID" value="MBV2144237.1"/>
    <property type="molecule type" value="Genomic_DNA"/>
</dbReference>
<evidence type="ECO:0000313" key="1">
    <source>
        <dbReference type="EMBL" id="MBV2144237.1"/>
    </source>
</evidence>
<accession>A0A949UUW5</accession>
<reference evidence="1 2" key="1">
    <citation type="submission" date="2021-06" db="EMBL/GenBank/DDBJ databases">
        <title>Falsochrobactrum tianjin sp.nov., a new petroleum-degrading bacteria isolated from oily soils.</title>
        <authorList>
            <person name="Chen G."/>
            <person name="Chen H."/>
            <person name="Tian J."/>
            <person name="Qing J."/>
            <person name="Zhong L."/>
            <person name="Ma W."/>
            <person name="Song Y."/>
            <person name="Cui X."/>
            <person name="Yan B."/>
        </authorList>
    </citation>
    <scope>NUCLEOTIDE SEQUENCE [LARGE SCALE GENOMIC DNA]</scope>
    <source>
        <strain evidence="1 2">TDYN1</strain>
    </source>
</reference>